<evidence type="ECO:0000313" key="2">
    <source>
        <dbReference type="EMBL" id="GEY90317.1"/>
    </source>
</evidence>
<organism evidence="2">
    <name type="scientific">Tanacetum cinerariifolium</name>
    <name type="common">Dalmatian daisy</name>
    <name type="synonym">Chrysanthemum cinerariifolium</name>
    <dbReference type="NCBI Taxonomy" id="118510"/>
    <lineage>
        <taxon>Eukaryota</taxon>
        <taxon>Viridiplantae</taxon>
        <taxon>Streptophyta</taxon>
        <taxon>Embryophyta</taxon>
        <taxon>Tracheophyta</taxon>
        <taxon>Spermatophyta</taxon>
        <taxon>Magnoliopsida</taxon>
        <taxon>eudicotyledons</taxon>
        <taxon>Gunneridae</taxon>
        <taxon>Pentapetalae</taxon>
        <taxon>asterids</taxon>
        <taxon>campanulids</taxon>
        <taxon>Asterales</taxon>
        <taxon>Asteraceae</taxon>
        <taxon>Asteroideae</taxon>
        <taxon>Anthemideae</taxon>
        <taxon>Anthemidinae</taxon>
        <taxon>Tanacetum</taxon>
    </lineage>
</organism>
<comment type="caution">
    <text evidence="2">The sequence shown here is derived from an EMBL/GenBank/DDBJ whole genome shotgun (WGS) entry which is preliminary data.</text>
</comment>
<dbReference type="Pfam" id="PF07727">
    <property type="entry name" value="RVT_2"/>
    <property type="match status" value="1"/>
</dbReference>
<evidence type="ECO:0000259" key="1">
    <source>
        <dbReference type="Pfam" id="PF07727"/>
    </source>
</evidence>
<protein>
    <submittedName>
        <fullName evidence="2">Copia protein</fullName>
    </submittedName>
</protein>
<dbReference type="AlphaFoldDB" id="A0A699I3Y9"/>
<name>A0A699I3Y9_TANCI</name>
<dbReference type="EMBL" id="BKCJ010220856">
    <property type="protein sequence ID" value="GEY90317.1"/>
    <property type="molecule type" value="Genomic_DNA"/>
</dbReference>
<accession>A0A699I3Y9</accession>
<sequence>MVPSSNTKSVINDMFLNVDEESTSQTVFNERLEDACFDAIARIKAIRLFLAYAASKDFTVFQMDVKTMILNGILKEEVYVSQPQGFVDTKYPNHVYALHKALYGLKQAPRVRFGMENYDTVPTLMVEQAKLNLDLVGKPVDQFRSMIG</sequence>
<feature type="domain" description="Reverse transcriptase Ty1/copia-type" evidence="1">
    <location>
        <begin position="34"/>
        <end position="112"/>
    </location>
</feature>
<proteinExistence type="predicted"/>
<reference evidence="2" key="1">
    <citation type="journal article" date="2019" name="Sci. Rep.">
        <title>Draft genome of Tanacetum cinerariifolium, the natural source of mosquito coil.</title>
        <authorList>
            <person name="Yamashiro T."/>
            <person name="Shiraishi A."/>
            <person name="Satake H."/>
            <person name="Nakayama K."/>
        </authorList>
    </citation>
    <scope>NUCLEOTIDE SEQUENCE</scope>
</reference>
<dbReference type="InterPro" id="IPR013103">
    <property type="entry name" value="RVT_2"/>
</dbReference>
<gene>
    <name evidence="2" type="ORF">Tci_462291</name>
</gene>